<dbReference type="PROSITE" id="PS50950">
    <property type="entry name" value="ZF_THAP"/>
    <property type="match status" value="1"/>
</dbReference>
<feature type="domain" description="THAP-type" evidence="6">
    <location>
        <begin position="1"/>
        <end position="90"/>
    </location>
</feature>
<dbReference type="InterPro" id="IPR048365">
    <property type="entry name" value="TNP-like_RNaseH_N"/>
</dbReference>
<dbReference type="AlphaFoldDB" id="A0AAV0VHZ1"/>
<dbReference type="InterPro" id="IPR006612">
    <property type="entry name" value="THAP_Znf"/>
</dbReference>
<organism evidence="7 8">
    <name type="scientific">Macrosiphum euphorbiae</name>
    <name type="common">potato aphid</name>
    <dbReference type="NCBI Taxonomy" id="13131"/>
    <lineage>
        <taxon>Eukaryota</taxon>
        <taxon>Metazoa</taxon>
        <taxon>Ecdysozoa</taxon>
        <taxon>Arthropoda</taxon>
        <taxon>Hexapoda</taxon>
        <taxon>Insecta</taxon>
        <taxon>Pterygota</taxon>
        <taxon>Neoptera</taxon>
        <taxon>Paraneoptera</taxon>
        <taxon>Hemiptera</taxon>
        <taxon>Sternorrhyncha</taxon>
        <taxon>Aphidomorpha</taxon>
        <taxon>Aphidoidea</taxon>
        <taxon>Aphididae</taxon>
        <taxon>Macrosiphini</taxon>
        <taxon>Macrosiphum</taxon>
    </lineage>
</organism>
<comment type="caution">
    <text evidence="7">The sequence shown here is derived from an EMBL/GenBank/DDBJ whole genome shotgun (WGS) entry which is preliminary data.</text>
</comment>
<keyword evidence="4 5" id="KW-0238">DNA-binding</keyword>
<evidence type="ECO:0000256" key="4">
    <source>
        <dbReference type="ARBA" id="ARBA00023125"/>
    </source>
</evidence>
<evidence type="ECO:0000313" key="7">
    <source>
        <dbReference type="EMBL" id="CAI6343155.1"/>
    </source>
</evidence>
<keyword evidence="1" id="KW-0479">Metal-binding</keyword>
<proteinExistence type="predicted"/>
<reference evidence="7 8" key="1">
    <citation type="submission" date="2023-01" db="EMBL/GenBank/DDBJ databases">
        <authorList>
            <person name="Whitehead M."/>
        </authorList>
    </citation>
    <scope>NUCLEOTIDE SEQUENCE [LARGE SCALE GENOMIC DNA]</scope>
</reference>
<keyword evidence="2 5" id="KW-0863">Zinc-finger</keyword>
<dbReference type="InterPro" id="IPR026516">
    <property type="entry name" value="THAP1/10"/>
</dbReference>
<sequence length="862" mass="100101">MYSGGSKCCLSYCTSIAFGKKQIETKFHRFPKDHVRCAVWIENCKPINLPTIDPDILSRNHRLCSLHFEDKMYTNLNKTRLSNQAIPTLFKSNIFVREDQTLRRVEIPSGYFAENTMLTENVLIDSPLTCSTPVSFTHNSSTCSSSSSIESCSISIQSPNSLTGITSRKHVRQGGLSNSMSSIKELEQELTDPTTIEYFMKMCEQYLSPSVNLLVKNNIINKEKSKSGQRYSKQFALTIYFLGLDVFNFLQRSFSLPSIHTLKRLTSQYDLKPGLNDFLFNFLEFKMSNFHADALDCFLCVDEILLKPNLYYNITKDEIIGFNQLNCFRTYEPAKYALVLMIKGIKYNWEQPIAYYLFSNNCSGPDLNFIIFSTIRRLRNINFNVRCLVTDQGSNFIRFSNDNHVSSKEPFFEIDGQQVIYIFDPPHLLKSTRNMFFKNVFKINEDLVDKKHLDQFYNYFIKNKLSLAHKLTYSHIHPSPFDKTKLHLAAQVFSATVAAGMSTALNFGLLPVESQRTIDFINDMDQLFDIFNSREIHNSKIFKSPFNNASPQLDHLIKMTEIFTNLKVIDKKNNTDVTKHTHFINGWLVSISGLKMLWKSLNPTQNKTYNISTGRLNQNYLENIFGIFQRSSNPTPIQFIQSFKKIFWLQYFKHILGANCLKDLDQVFTHIKKQPTTNKMTKLFDSEEQNHLFNFKSIKIGTDDYRKLNIPERNACALVSGYIMKKCMEKHVCQVCIDYAKHQKTLDQSFLLAFFKIYSANDSSNFSKQLMPNDEFYNYIIQLEDAFIDNFPSIATYDNIGSTLKDLLCNIRFKHPCVLFNKQFLIDLFIRFRIFTAITFLNRSMLSETKRKNRKLSSLRHL</sequence>
<accession>A0AAV0VHZ1</accession>
<dbReference type="GO" id="GO:0008270">
    <property type="term" value="F:zinc ion binding"/>
    <property type="evidence" value="ECO:0007669"/>
    <property type="project" value="UniProtKB-KW"/>
</dbReference>
<evidence type="ECO:0000256" key="1">
    <source>
        <dbReference type="ARBA" id="ARBA00022723"/>
    </source>
</evidence>
<dbReference type="EMBL" id="CARXXK010000001">
    <property type="protein sequence ID" value="CAI6343155.1"/>
    <property type="molecule type" value="Genomic_DNA"/>
</dbReference>
<dbReference type="Proteomes" id="UP001160148">
    <property type="component" value="Unassembled WGS sequence"/>
</dbReference>
<protein>
    <recommendedName>
        <fullName evidence="6">THAP-type domain-containing protein</fullName>
    </recommendedName>
</protein>
<keyword evidence="8" id="KW-1185">Reference proteome</keyword>
<evidence type="ECO:0000256" key="3">
    <source>
        <dbReference type="ARBA" id="ARBA00022833"/>
    </source>
</evidence>
<dbReference type="GO" id="GO:0043565">
    <property type="term" value="F:sequence-specific DNA binding"/>
    <property type="evidence" value="ECO:0007669"/>
    <property type="project" value="InterPro"/>
</dbReference>
<dbReference type="SMART" id="SM00692">
    <property type="entry name" value="DM3"/>
    <property type="match status" value="1"/>
</dbReference>
<dbReference type="Pfam" id="PF21787">
    <property type="entry name" value="TNP-like_RNaseH_N"/>
    <property type="match status" value="1"/>
</dbReference>
<dbReference type="SUPFAM" id="SSF57716">
    <property type="entry name" value="Glucocorticoid receptor-like (DNA-binding domain)"/>
    <property type="match status" value="1"/>
</dbReference>
<dbReference type="SMART" id="SM00980">
    <property type="entry name" value="THAP"/>
    <property type="match status" value="1"/>
</dbReference>
<dbReference type="PANTHER" id="PTHR46600">
    <property type="entry name" value="THAP DOMAIN-CONTAINING"/>
    <property type="match status" value="1"/>
</dbReference>
<gene>
    <name evidence="7" type="ORF">MEUPH1_LOCUS457</name>
</gene>
<keyword evidence="3" id="KW-0862">Zinc</keyword>
<evidence type="ECO:0000256" key="2">
    <source>
        <dbReference type="ARBA" id="ARBA00022771"/>
    </source>
</evidence>
<evidence type="ECO:0000259" key="6">
    <source>
        <dbReference type="PROSITE" id="PS50950"/>
    </source>
</evidence>
<dbReference type="PANTHER" id="PTHR46600:SF11">
    <property type="entry name" value="THAP DOMAIN-CONTAINING PROTEIN 10"/>
    <property type="match status" value="1"/>
</dbReference>
<evidence type="ECO:0000256" key="5">
    <source>
        <dbReference type="PROSITE-ProRule" id="PRU00309"/>
    </source>
</evidence>
<dbReference type="Pfam" id="PF05485">
    <property type="entry name" value="THAP"/>
    <property type="match status" value="1"/>
</dbReference>
<dbReference type="Pfam" id="PF21788">
    <property type="entry name" value="TNP-like_GBD"/>
    <property type="match status" value="1"/>
</dbReference>
<evidence type="ECO:0000313" key="8">
    <source>
        <dbReference type="Proteomes" id="UP001160148"/>
    </source>
</evidence>
<dbReference type="InterPro" id="IPR048366">
    <property type="entry name" value="TNP-like_GBD"/>
</dbReference>
<name>A0AAV0VHZ1_9HEMI</name>